<dbReference type="InterPro" id="IPR051147">
    <property type="entry name" value="CFAP_domain-containing"/>
</dbReference>
<feature type="coiled-coil region" evidence="2">
    <location>
        <begin position="90"/>
        <end position="135"/>
    </location>
</feature>
<evidence type="ECO:0000256" key="2">
    <source>
        <dbReference type="SAM" id="Coils"/>
    </source>
</evidence>
<dbReference type="PANTHER" id="PTHR21683">
    <property type="entry name" value="COILED-COIL DOMAIN-CONTAINING PROTEIN 42 LIKE-2-LIKE-RELATED"/>
    <property type="match status" value="1"/>
</dbReference>
<feature type="region of interest" description="Disordered" evidence="3">
    <location>
        <begin position="359"/>
        <end position="399"/>
    </location>
</feature>
<dbReference type="Proteomes" id="UP001187343">
    <property type="component" value="Unassembled WGS sequence"/>
</dbReference>
<protein>
    <recommendedName>
        <fullName evidence="4">DUF4200 domain-containing protein</fullName>
    </recommendedName>
</protein>
<dbReference type="Pfam" id="PF13863">
    <property type="entry name" value="DUF4200"/>
    <property type="match status" value="1"/>
</dbReference>
<dbReference type="GO" id="GO:0005856">
    <property type="term" value="C:cytoskeleton"/>
    <property type="evidence" value="ECO:0007669"/>
    <property type="project" value="UniProtKB-ARBA"/>
</dbReference>
<name>A0AA88P929_9TELE</name>
<sequence length="399" mass="46401">MGAPCRGRDGNYTSGARTLPLSYYDNSRRPRGELCFLRFPSNRKSEFSRAIRHRFSPEQIDEHVKHIPVITESSSGVLETGVNTLQSTLVLKKSAEVEELNARLMDKRQQVQGSMKILQQRRAQLQQRQTETKHRAAKFEKFVEENEVKRRRALKKFQMERQQNEMKDKDKAELSKQLQDLEARRLYLQERVNKYKIFEEFLLKTLDLLPNKYMGFGSDLVTPIIRRYETLTVSRQDLLQRLSSLTDEMKSSQNQQESIRQEHNTFKLMTNQELSERQTQLDQLKEKNKQLEMTLHMHLGQSRDQVEEVGNILIAVKNLAEQCYLSHYGALDAMNTSTMMDMIKEFMVEKADMERRAARLVDSSSGTAKKNTASKTQLKSLSKNSSRSGARTVDQERLV</sequence>
<feature type="coiled-coil region" evidence="2">
    <location>
        <begin position="235"/>
        <end position="301"/>
    </location>
</feature>
<dbReference type="EMBL" id="JAUYZG010000019">
    <property type="protein sequence ID" value="KAK2878253.1"/>
    <property type="molecule type" value="Genomic_DNA"/>
</dbReference>
<reference evidence="5" key="1">
    <citation type="submission" date="2023-08" db="EMBL/GenBank/DDBJ databases">
        <title>Chromosome-level Genome Assembly of mud carp (Cirrhinus molitorella).</title>
        <authorList>
            <person name="Liu H."/>
        </authorList>
    </citation>
    <scope>NUCLEOTIDE SEQUENCE</scope>
    <source>
        <strain evidence="5">Prfri</strain>
        <tissue evidence="5">Muscle</tissue>
    </source>
</reference>
<feature type="coiled-coil region" evidence="2">
    <location>
        <begin position="164"/>
        <end position="191"/>
    </location>
</feature>
<evidence type="ECO:0000313" key="6">
    <source>
        <dbReference type="Proteomes" id="UP001187343"/>
    </source>
</evidence>
<keyword evidence="1 2" id="KW-0175">Coiled coil</keyword>
<feature type="domain" description="DUF4200" evidence="4">
    <location>
        <begin position="91"/>
        <end position="206"/>
    </location>
</feature>
<accession>A0AA88P929</accession>
<evidence type="ECO:0000313" key="5">
    <source>
        <dbReference type="EMBL" id="KAK2878253.1"/>
    </source>
</evidence>
<keyword evidence="6" id="KW-1185">Reference proteome</keyword>
<dbReference type="InterPro" id="IPR025252">
    <property type="entry name" value="DUF4200"/>
</dbReference>
<dbReference type="AlphaFoldDB" id="A0AA88P929"/>
<evidence type="ECO:0000256" key="3">
    <source>
        <dbReference type="SAM" id="MobiDB-lite"/>
    </source>
</evidence>
<feature type="compositionally biased region" description="Polar residues" evidence="3">
    <location>
        <begin position="362"/>
        <end position="389"/>
    </location>
</feature>
<dbReference type="PANTHER" id="PTHR21683:SF18">
    <property type="entry name" value="COILED-COIL DOMAIN-CONTAINING PROTEIN 42 HOMOLOG"/>
    <property type="match status" value="1"/>
</dbReference>
<proteinExistence type="predicted"/>
<organism evidence="5 6">
    <name type="scientific">Cirrhinus molitorella</name>
    <name type="common">mud carp</name>
    <dbReference type="NCBI Taxonomy" id="172907"/>
    <lineage>
        <taxon>Eukaryota</taxon>
        <taxon>Metazoa</taxon>
        <taxon>Chordata</taxon>
        <taxon>Craniata</taxon>
        <taxon>Vertebrata</taxon>
        <taxon>Euteleostomi</taxon>
        <taxon>Actinopterygii</taxon>
        <taxon>Neopterygii</taxon>
        <taxon>Teleostei</taxon>
        <taxon>Ostariophysi</taxon>
        <taxon>Cypriniformes</taxon>
        <taxon>Cyprinidae</taxon>
        <taxon>Labeoninae</taxon>
        <taxon>Labeonini</taxon>
        <taxon>Cirrhinus</taxon>
    </lineage>
</organism>
<comment type="caution">
    <text evidence="5">The sequence shown here is derived from an EMBL/GenBank/DDBJ whole genome shotgun (WGS) entry which is preliminary data.</text>
</comment>
<gene>
    <name evidence="5" type="ORF">Q8A67_019044</name>
</gene>
<evidence type="ECO:0000259" key="4">
    <source>
        <dbReference type="Pfam" id="PF13863"/>
    </source>
</evidence>
<evidence type="ECO:0000256" key="1">
    <source>
        <dbReference type="ARBA" id="ARBA00023054"/>
    </source>
</evidence>